<reference evidence="3" key="1">
    <citation type="submission" date="2017-02" db="UniProtKB">
        <authorList>
            <consortium name="WormBaseParasite"/>
        </authorList>
    </citation>
    <scope>IDENTIFICATION</scope>
</reference>
<organism evidence="3">
    <name type="scientific">Brugia pahangi</name>
    <name type="common">Filarial nematode worm</name>
    <dbReference type="NCBI Taxonomy" id="6280"/>
    <lineage>
        <taxon>Eukaryota</taxon>
        <taxon>Metazoa</taxon>
        <taxon>Ecdysozoa</taxon>
        <taxon>Nematoda</taxon>
        <taxon>Chromadorea</taxon>
        <taxon>Rhabditida</taxon>
        <taxon>Spirurina</taxon>
        <taxon>Spiruromorpha</taxon>
        <taxon>Filarioidea</taxon>
        <taxon>Onchocercidae</taxon>
        <taxon>Brugia</taxon>
    </lineage>
</organism>
<proteinExistence type="predicted"/>
<reference evidence="1 2" key="2">
    <citation type="submission" date="2018-11" db="EMBL/GenBank/DDBJ databases">
        <authorList>
            <consortium name="Pathogen Informatics"/>
        </authorList>
    </citation>
    <scope>NUCLEOTIDE SEQUENCE [LARGE SCALE GENOMIC DNA]</scope>
</reference>
<sequence>MYGNTVRTVHGIQVKFEISVQSECFPIAWVLFRIDLPEIRNSGGINDQIIQKVNLSCSKGHLQWIDPIGGMQMKIDIN</sequence>
<accession>A0A0N4T5S3</accession>
<protein>
    <submittedName>
        <fullName evidence="1 3">Uncharacterized protein</fullName>
    </submittedName>
</protein>
<dbReference type="AlphaFoldDB" id="A0A0N4T5S3"/>
<evidence type="ECO:0000313" key="3">
    <source>
        <dbReference type="WBParaSite" id="BPAG_0000355401-mRNA-1"/>
    </source>
</evidence>
<evidence type="ECO:0000313" key="1">
    <source>
        <dbReference type="EMBL" id="VDN84710.1"/>
    </source>
</evidence>
<evidence type="ECO:0000313" key="2">
    <source>
        <dbReference type="Proteomes" id="UP000278627"/>
    </source>
</evidence>
<name>A0A0N4T5S3_BRUPA</name>
<keyword evidence="2" id="KW-1185">Reference proteome</keyword>
<dbReference type="Proteomes" id="UP000278627">
    <property type="component" value="Unassembled WGS sequence"/>
</dbReference>
<gene>
    <name evidence="1" type="ORF">BPAG_LOCUS3524</name>
</gene>
<dbReference type="EMBL" id="UZAD01001073">
    <property type="protein sequence ID" value="VDN84710.1"/>
    <property type="molecule type" value="Genomic_DNA"/>
</dbReference>
<dbReference type="WBParaSite" id="BPAG_0000355401-mRNA-1">
    <property type="protein sequence ID" value="BPAG_0000355401-mRNA-1"/>
    <property type="gene ID" value="BPAG_0000355401"/>
</dbReference>